<evidence type="ECO:0000313" key="2">
    <source>
        <dbReference type="Proteomes" id="UP001497482"/>
    </source>
</evidence>
<name>A0AAV2IW83_KNICA</name>
<dbReference type="InterPro" id="IPR004244">
    <property type="entry name" value="Transposase_22"/>
</dbReference>
<dbReference type="Gene3D" id="3.30.70.1820">
    <property type="entry name" value="L1 transposable element, RRM domain"/>
    <property type="match status" value="1"/>
</dbReference>
<dbReference type="EMBL" id="OZ035823">
    <property type="protein sequence ID" value="CAL1568863.1"/>
    <property type="molecule type" value="Genomic_DNA"/>
</dbReference>
<accession>A0AAV2IW83</accession>
<gene>
    <name evidence="1" type="ORF">KC01_LOCUS1401</name>
</gene>
<organism evidence="1 2">
    <name type="scientific">Knipowitschia caucasica</name>
    <name type="common">Caucasian dwarf goby</name>
    <name type="synonym">Pomatoschistus caucasicus</name>
    <dbReference type="NCBI Taxonomy" id="637954"/>
    <lineage>
        <taxon>Eukaryota</taxon>
        <taxon>Metazoa</taxon>
        <taxon>Chordata</taxon>
        <taxon>Craniata</taxon>
        <taxon>Vertebrata</taxon>
        <taxon>Euteleostomi</taxon>
        <taxon>Actinopterygii</taxon>
        <taxon>Neopterygii</taxon>
        <taxon>Teleostei</taxon>
        <taxon>Neoteleostei</taxon>
        <taxon>Acanthomorphata</taxon>
        <taxon>Gobiaria</taxon>
        <taxon>Gobiiformes</taxon>
        <taxon>Gobioidei</taxon>
        <taxon>Gobiidae</taxon>
        <taxon>Gobiinae</taxon>
        <taxon>Knipowitschia</taxon>
    </lineage>
</organism>
<dbReference type="PANTHER" id="PTHR11505">
    <property type="entry name" value="L1 TRANSPOSABLE ELEMENT-RELATED"/>
    <property type="match status" value="1"/>
</dbReference>
<dbReference type="AlphaFoldDB" id="A0AAV2IW83"/>
<keyword evidence="2" id="KW-1185">Reference proteome</keyword>
<sequence length="190" mass="21874">MLQERITQTNKHQKSLEAKITEMEDRSRRDNLLIFNLKEGTEGPNARAYMLESFPKWFPALGAAPLEIMRAHRLGPPRRSTASADTGHSYRPRPLILKCLRYTERDLLLKEARKHAPEVAGIQLKFAADYSEPTTARRKSCYKIMHDARTKGFDAFLLYPATIKLQRSNESYVFKESTDAEEFLAADNRD</sequence>
<evidence type="ECO:0000313" key="1">
    <source>
        <dbReference type="EMBL" id="CAL1568863.1"/>
    </source>
</evidence>
<reference evidence="1 2" key="1">
    <citation type="submission" date="2024-04" db="EMBL/GenBank/DDBJ databases">
        <authorList>
            <person name="Waldvogel A.-M."/>
            <person name="Schoenle A."/>
        </authorList>
    </citation>
    <scope>NUCLEOTIDE SEQUENCE [LARGE SCALE GENOMIC DNA]</scope>
</reference>
<protein>
    <submittedName>
        <fullName evidence="1">Uncharacterized protein</fullName>
    </submittedName>
</protein>
<dbReference type="Proteomes" id="UP001497482">
    <property type="component" value="Chromosome 1"/>
</dbReference>
<proteinExistence type="predicted"/>